<comment type="caution">
    <text evidence="8">The sequence shown here is derived from an EMBL/GenBank/DDBJ whole genome shotgun (WGS) entry which is preliminary data.</text>
</comment>
<dbReference type="PANTHER" id="PTHR32176">
    <property type="entry name" value="XYLOSE ISOMERASE"/>
    <property type="match status" value="1"/>
</dbReference>
<dbReference type="PANTHER" id="PTHR32176:SF33">
    <property type="entry name" value="PATATIN"/>
    <property type="match status" value="1"/>
</dbReference>
<dbReference type="Gene3D" id="3.40.1090.10">
    <property type="entry name" value="Cytosolic phospholipase A2 catalytic domain"/>
    <property type="match status" value="1"/>
</dbReference>
<dbReference type="Proteomes" id="UP001058974">
    <property type="component" value="Chromosome 4"/>
</dbReference>
<evidence type="ECO:0000313" key="8">
    <source>
        <dbReference type="EMBL" id="KAI5423297.1"/>
    </source>
</evidence>
<dbReference type="EC" id="3.1.1.-" evidence="5"/>
<dbReference type="GO" id="GO:0047372">
    <property type="term" value="F:monoacylglycerol lipase activity"/>
    <property type="evidence" value="ECO:0007669"/>
    <property type="project" value="TreeGrafter"/>
</dbReference>
<reference evidence="8 9" key="1">
    <citation type="journal article" date="2022" name="Nat. Genet.">
        <title>Improved pea reference genome and pan-genome highlight genomic features and evolutionary characteristics.</title>
        <authorList>
            <person name="Yang T."/>
            <person name="Liu R."/>
            <person name="Luo Y."/>
            <person name="Hu S."/>
            <person name="Wang D."/>
            <person name="Wang C."/>
            <person name="Pandey M.K."/>
            <person name="Ge S."/>
            <person name="Xu Q."/>
            <person name="Li N."/>
            <person name="Li G."/>
            <person name="Huang Y."/>
            <person name="Saxena R.K."/>
            <person name="Ji Y."/>
            <person name="Li M."/>
            <person name="Yan X."/>
            <person name="He Y."/>
            <person name="Liu Y."/>
            <person name="Wang X."/>
            <person name="Xiang C."/>
            <person name="Varshney R.K."/>
            <person name="Ding H."/>
            <person name="Gao S."/>
            <person name="Zong X."/>
        </authorList>
    </citation>
    <scope>NUCLEOTIDE SEQUENCE [LARGE SCALE GENOMIC DNA]</scope>
    <source>
        <strain evidence="8 9">cv. Zhongwan 6</strain>
    </source>
</reference>
<evidence type="ECO:0000256" key="6">
    <source>
        <dbReference type="SAM" id="SignalP"/>
    </source>
</evidence>
<feature type="short sequence motif" description="DGA/G" evidence="4">
    <location>
        <begin position="222"/>
        <end position="224"/>
    </location>
</feature>
<dbReference type="AlphaFoldDB" id="A0A9D4XMX5"/>
<evidence type="ECO:0000313" key="9">
    <source>
        <dbReference type="Proteomes" id="UP001058974"/>
    </source>
</evidence>
<comment type="similarity">
    <text evidence="1 5">Belongs to the patatin family.</text>
</comment>
<evidence type="ECO:0000256" key="2">
    <source>
        <dbReference type="ARBA" id="ARBA00022963"/>
    </source>
</evidence>
<organism evidence="8 9">
    <name type="scientific">Pisum sativum</name>
    <name type="common">Garden pea</name>
    <name type="synonym">Lathyrus oleraceus</name>
    <dbReference type="NCBI Taxonomy" id="3888"/>
    <lineage>
        <taxon>Eukaryota</taxon>
        <taxon>Viridiplantae</taxon>
        <taxon>Streptophyta</taxon>
        <taxon>Embryophyta</taxon>
        <taxon>Tracheophyta</taxon>
        <taxon>Spermatophyta</taxon>
        <taxon>Magnoliopsida</taxon>
        <taxon>eudicotyledons</taxon>
        <taxon>Gunneridae</taxon>
        <taxon>Pentapetalae</taxon>
        <taxon>rosids</taxon>
        <taxon>fabids</taxon>
        <taxon>Fabales</taxon>
        <taxon>Fabaceae</taxon>
        <taxon>Papilionoideae</taxon>
        <taxon>50 kb inversion clade</taxon>
        <taxon>NPAAA clade</taxon>
        <taxon>Hologalegina</taxon>
        <taxon>IRL clade</taxon>
        <taxon>Fabeae</taxon>
        <taxon>Lathyrus</taxon>
    </lineage>
</organism>
<evidence type="ECO:0000256" key="4">
    <source>
        <dbReference type="PROSITE-ProRule" id="PRU01161"/>
    </source>
</evidence>
<feature type="signal peptide" evidence="6">
    <location>
        <begin position="1"/>
        <end position="18"/>
    </location>
</feature>
<dbReference type="OrthoDB" id="1377244at2759"/>
<dbReference type="InterPro" id="IPR002641">
    <property type="entry name" value="PNPLA_dom"/>
</dbReference>
<protein>
    <recommendedName>
        <fullName evidence="5">Patatin</fullName>
        <ecNumber evidence="5">3.1.1.-</ecNumber>
    </recommendedName>
</protein>
<feature type="domain" description="PNPLA" evidence="7">
    <location>
        <begin position="36"/>
        <end position="235"/>
    </location>
</feature>
<evidence type="ECO:0000256" key="5">
    <source>
        <dbReference type="RuleBase" id="RU361262"/>
    </source>
</evidence>
<evidence type="ECO:0000256" key="1">
    <source>
        <dbReference type="ARBA" id="ARBA00010240"/>
    </source>
</evidence>
<dbReference type="InterPro" id="IPR016035">
    <property type="entry name" value="Acyl_Trfase/lysoPLipase"/>
</dbReference>
<keyword evidence="9" id="KW-1185">Reference proteome</keyword>
<keyword evidence="3 4" id="KW-0443">Lipid metabolism</keyword>
<proteinExistence type="inferred from homology"/>
<feature type="active site" description="Proton acceptor" evidence="4">
    <location>
        <position position="222"/>
    </location>
</feature>
<feature type="chain" id="PRO_5039021677" description="Patatin" evidence="6">
    <location>
        <begin position="19"/>
        <end position="412"/>
    </location>
</feature>
<dbReference type="GO" id="GO:0016042">
    <property type="term" value="P:lipid catabolic process"/>
    <property type="evidence" value="ECO:0007669"/>
    <property type="project" value="UniProtKB-UniRule"/>
</dbReference>
<accession>A0A9D4XMX5</accession>
<feature type="short sequence motif" description="GXGXXG" evidence="4">
    <location>
        <begin position="40"/>
        <end position="45"/>
    </location>
</feature>
<keyword evidence="6" id="KW-0732">Signal</keyword>
<evidence type="ECO:0000256" key="3">
    <source>
        <dbReference type="ARBA" id="ARBA00023098"/>
    </source>
</evidence>
<name>A0A9D4XMX5_PEA</name>
<comment type="domain">
    <text evidence="5">The nitrogen atoms of the two glycine residues in the GGXR motif define the oxyanion hole, and stabilize the oxyanion that forms during the nucleophilic attack by the catalytic serine during substrate cleavage.</text>
</comment>
<evidence type="ECO:0000259" key="7">
    <source>
        <dbReference type="PROSITE" id="PS51635"/>
    </source>
</evidence>
<dbReference type="EMBL" id="JAMSHJ010000004">
    <property type="protein sequence ID" value="KAI5423297.1"/>
    <property type="molecule type" value="Genomic_DNA"/>
</dbReference>
<gene>
    <name evidence="8" type="ORF">KIW84_046329</name>
</gene>
<feature type="active site" description="Nucleophile" evidence="4">
    <location>
        <position position="81"/>
    </location>
</feature>
<keyword evidence="4 5" id="KW-0378">Hydrolase</keyword>
<comment type="function">
    <text evidence="5">Lipolytic acyl hydrolase (LAH).</text>
</comment>
<feature type="short sequence motif" description="GXSXG" evidence="4">
    <location>
        <begin position="79"/>
        <end position="83"/>
    </location>
</feature>
<dbReference type="Gramene" id="Psat04G0632900-T1">
    <property type="protein sequence ID" value="KAI5423297.1"/>
    <property type="gene ID" value="KIW84_046329"/>
</dbReference>
<dbReference type="Pfam" id="PF01734">
    <property type="entry name" value="Patatin"/>
    <property type="match status" value="1"/>
</dbReference>
<keyword evidence="2 4" id="KW-0442">Lipid degradation</keyword>
<dbReference type="PROSITE" id="PS51635">
    <property type="entry name" value="PNPLA"/>
    <property type="match status" value="1"/>
</dbReference>
<dbReference type="SUPFAM" id="SSF52151">
    <property type="entry name" value="FabD/lysophospholipase-like"/>
    <property type="match status" value="1"/>
</dbReference>
<sequence>MANIFLLFACVLASQVIGGLNTKLPPPSYGNTITILSIDGGGIKGIIPSVVLERLENALKIVSNDEKAAVADFFDVISGTSTGGLIAAMLAAPNSNDPTRPASTAAEILKFYLEFGPSIFNQTSAIGWNQTSPRPKYNGKFLHDKAREILKESRLHDTLTNLVIPAFDILKVHPVIFSSFKIEEVPSLDAKLSDISIGTSAAPTLLPPYYFKDGDREFHLVDGGVAAGNPALVALSEVAQQLNSKNPDFIRVKNSNEPIKIVLLSLGCGRLVPPGVDARIAHLLSAVQWIPLGVLGLATAAADMNEYHLASVFPDLPSSENYYLRVEEYNLDPSIGFDDTSKESLEKLVKAGEDLLEQTVKTLDVTSFVPHEKPSEGTNDEALKRLARFLYIEKVLRLKTKSMEKGGRPFVA</sequence>
<dbReference type="GO" id="GO:0004620">
    <property type="term" value="F:phospholipase activity"/>
    <property type="evidence" value="ECO:0007669"/>
    <property type="project" value="TreeGrafter"/>
</dbReference>